<reference evidence="2" key="1">
    <citation type="submission" date="2020-01" db="EMBL/GenBank/DDBJ databases">
        <authorList>
            <person name="Rat A."/>
        </authorList>
    </citation>
    <scope>NUCLEOTIDE SEQUENCE</scope>
    <source>
        <strain evidence="2">LMG 28251</strain>
    </source>
</reference>
<comment type="caution">
    <text evidence="2">The sequence shown here is derived from an EMBL/GenBank/DDBJ whole genome shotgun (WGS) entry which is preliminary data.</text>
</comment>
<dbReference type="SUPFAM" id="SSF117856">
    <property type="entry name" value="AF0104/ALDC/Ptd012-like"/>
    <property type="match status" value="2"/>
</dbReference>
<accession>A0AAF1JZT8</accession>
<dbReference type="AlphaFoldDB" id="A0AAF1JZT8"/>
<sequence>MRSIRQPGPAPQPRAVVVPALLHPCAFTLPAGALLLDTLRDALAARGFRSGAFTIAGGGFSPFGYVIPALSPDATRAAWYSEARRPPGVTRLEHGALTFGRRDGAAFFHCHATWFEAEGVRRGGHILPEEAVIAAPIQLTGVALSGAAFEVSDDPETGFRLFAPVATDDTRPGGHPGLALRLRPNQDITLAIEAIADGKGYKRATLRGGVGSIIGARFTDAPATEIPFTEMFIRAGGAGRPLDIAMVDVEDRLHEGTLARGENPVLMTLEAVLDPEGE</sequence>
<name>A0AAF1JZT8_9PROT</name>
<evidence type="ECO:0000313" key="2">
    <source>
        <dbReference type="EMBL" id="MBR0657145.1"/>
    </source>
</evidence>
<organism evidence="2 3">
    <name type="scientific">Plastoroseomonas arctica</name>
    <dbReference type="NCBI Taxonomy" id="1509237"/>
    <lineage>
        <taxon>Bacteria</taxon>
        <taxon>Pseudomonadati</taxon>
        <taxon>Pseudomonadota</taxon>
        <taxon>Alphaproteobacteria</taxon>
        <taxon>Acetobacterales</taxon>
        <taxon>Acetobacteraceae</taxon>
        <taxon>Plastoroseomonas</taxon>
    </lineage>
</organism>
<dbReference type="Proteomes" id="UP001196068">
    <property type="component" value="Unassembled WGS sequence"/>
</dbReference>
<protein>
    <submittedName>
        <fullName evidence="2">DUF296 domain-containing protein</fullName>
    </submittedName>
</protein>
<reference evidence="2" key="2">
    <citation type="journal article" date="2021" name="Syst. Appl. Microbiol.">
        <title>Roseomonas hellenica sp. nov., isolated from roots of wild-growing Alkanna tinctoria.</title>
        <authorList>
            <person name="Rat A."/>
            <person name="Naranjo H.D."/>
            <person name="Lebbe L."/>
            <person name="Cnockaert M."/>
            <person name="Krigas N."/>
            <person name="Grigoriadou K."/>
            <person name="Maloupa E."/>
            <person name="Willems A."/>
        </authorList>
    </citation>
    <scope>NUCLEOTIDE SEQUENCE</scope>
    <source>
        <strain evidence="2">LMG 28251</strain>
    </source>
</reference>
<feature type="domain" description="PPC" evidence="1">
    <location>
        <begin position="19"/>
        <end position="165"/>
    </location>
</feature>
<evidence type="ECO:0000313" key="3">
    <source>
        <dbReference type="Proteomes" id="UP001196068"/>
    </source>
</evidence>
<dbReference type="EMBL" id="JAAEDH010000027">
    <property type="protein sequence ID" value="MBR0657145.1"/>
    <property type="molecule type" value="Genomic_DNA"/>
</dbReference>
<keyword evidence="3" id="KW-1185">Reference proteome</keyword>
<dbReference type="RefSeq" id="WP_211876010.1">
    <property type="nucleotide sequence ID" value="NZ_JAAEDH010000027.1"/>
</dbReference>
<proteinExistence type="predicted"/>
<dbReference type="InterPro" id="IPR005175">
    <property type="entry name" value="PPC_dom"/>
</dbReference>
<dbReference type="Gene3D" id="3.30.1330.80">
    <property type="entry name" value="Hypothetical protein, similar to alpha- acetolactate decarboxylase, domain 2"/>
    <property type="match status" value="1"/>
</dbReference>
<gene>
    <name evidence="2" type="ORF">GXW79_18860</name>
</gene>
<evidence type="ECO:0000259" key="1">
    <source>
        <dbReference type="PROSITE" id="PS51742"/>
    </source>
</evidence>
<dbReference type="PROSITE" id="PS51742">
    <property type="entry name" value="PPC"/>
    <property type="match status" value="1"/>
</dbReference>